<organism evidence="1 2">
    <name type="scientific">Effusibacillus dendaii</name>
    <dbReference type="NCBI Taxonomy" id="2743772"/>
    <lineage>
        <taxon>Bacteria</taxon>
        <taxon>Bacillati</taxon>
        <taxon>Bacillota</taxon>
        <taxon>Bacilli</taxon>
        <taxon>Bacillales</taxon>
        <taxon>Alicyclobacillaceae</taxon>
        <taxon>Effusibacillus</taxon>
    </lineage>
</organism>
<dbReference type="EMBL" id="AP023366">
    <property type="protein sequence ID" value="BCJ87039.1"/>
    <property type="molecule type" value="Genomic_DNA"/>
</dbReference>
<evidence type="ECO:0008006" key="3">
    <source>
        <dbReference type="Google" id="ProtNLM"/>
    </source>
</evidence>
<evidence type="ECO:0000313" key="1">
    <source>
        <dbReference type="EMBL" id="BCJ87039.1"/>
    </source>
</evidence>
<evidence type="ECO:0000313" key="2">
    <source>
        <dbReference type="Proteomes" id="UP000593802"/>
    </source>
</evidence>
<protein>
    <recommendedName>
        <fullName evidence="3">CN hydrolase domain-containing protein</fullName>
    </recommendedName>
</protein>
<proteinExistence type="predicted"/>
<dbReference type="SUPFAM" id="SSF56317">
    <property type="entry name" value="Carbon-nitrogen hydrolase"/>
    <property type="match status" value="1"/>
</dbReference>
<dbReference type="AlphaFoldDB" id="A0A7I8DDK0"/>
<keyword evidence="2" id="KW-1185">Reference proteome</keyword>
<dbReference type="InterPro" id="IPR036526">
    <property type="entry name" value="C-N_Hydrolase_sf"/>
</dbReference>
<dbReference type="Gene3D" id="3.60.110.10">
    <property type="entry name" value="Carbon-nitrogen hydrolase"/>
    <property type="match status" value="1"/>
</dbReference>
<dbReference type="KEGG" id="eff:skT53_20240"/>
<name>A0A7I8DDK0_9BACL</name>
<gene>
    <name evidence="1" type="ORF">skT53_20240</name>
</gene>
<reference evidence="1 2" key="1">
    <citation type="submission" date="2020-08" db="EMBL/GenBank/DDBJ databases">
        <title>Complete Genome Sequence of Effusibacillus dendaii Strain skT53, Isolated from Farmland soil.</title>
        <authorList>
            <person name="Konishi T."/>
            <person name="Kawasaki H."/>
        </authorList>
    </citation>
    <scope>NUCLEOTIDE SEQUENCE [LARGE SCALE GENOMIC DNA]</scope>
    <source>
        <strain evidence="2">skT53</strain>
    </source>
</reference>
<dbReference type="RefSeq" id="WP_200756652.1">
    <property type="nucleotide sequence ID" value="NZ_AP023366.1"/>
</dbReference>
<dbReference type="Proteomes" id="UP000593802">
    <property type="component" value="Chromosome"/>
</dbReference>
<accession>A0A7I8DDK0</accession>
<sequence length="126" mass="13910">MWENCFYVGGDDDGIIDVPDMDMTVGSALCWEFMRSQTARRLREKVDLVVGAPVVHASHCGSIECAMPWLPVRYRGYYEAGAMIVDAEGRILASRNRHEGTGIVVAYVVPGRRPANPCCTRSFLAA</sequence>